<evidence type="ECO:0000313" key="1">
    <source>
        <dbReference type="EMBL" id="KAH7948789.1"/>
    </source>
</evidence>
<organism evidence="1 2">
    <name type="scientific">Dermacentor silvarum</name>
    <name type="common">Tick</name>
    <dbReference type="NCBI Taxonomy" id="543639"/>
    <lineage>
        <taxon>Eukaryota</taxon>
        <taxon>Metazoa</taxon>
        <taxon>Ecdysozoa</taxon>
        <taxon>Arthropoda</taxon>
        <taxon>Chelicerata</taxon>
        <taxon>Arachnida</taxon>
        <taxon>Acari</taxon>
        <taxon>Parasitiformes</taxon>
        <taxon>Ixodida</taxon>
        <taxon>Ixodoidea</taxon>
        <taxon>Ixodidae</taxon>
        <taxon>Rhipicephalinae</taxon>
        <taxon>Dermacentor</taxon>
    </lineage>
</organism>
<gene>
    <name evidence="1" type="ORF">HPB49_002264</name>
</gene>
<protein>
    <submittedName>
        <fullName evidence="1">Uncharacterized protein</fullName>
    </submittedName>
</protein>
<evidence type="ECO:0000313" key="2">
    <source>
        <dbReference type="Proteomes" id="UP000821865"/>
    </source>
</evidence>
<comment type="caution">
    <text evidence="1">The sequence shown here is derived from an EMBL/GenBank/DDBJ whole genome shotgun (WGS) entry which is preliminary data.</text>
</comment>
<reference evidence="1" key="1">
    <citation type="submission" date="2020-05" db="EMBL/GenBank/DDBJ databases">
        <title>Large-scale comparative analyses of tick genomes elucidate their genetic diversity and vector capacities.</title>
        <authorList>
            <person name="Jia N."/>
            <person name="Wang J."/>
            <person name="Shi W."/>
            <person name="Du L."/>
            <person name="Sun Y."/>
            <person name="Zhan W."/>
            <person name="Jiang J."/>
            <person name="Wang Q."/>
            <person name="Zhang B."/>
            <person name="Ji P."/>
            <person name="Sakyi L.B."/>
            <person name="Cui X."/>
            <person name="Yuan T."/>
            <person name="Jiang B."/>
            <person name="Yang W."/>
            <person name="Lam T.T.-Y."/>
            <person name="Chang Q."/>
            <person name="Ding S."/>
            <person name="Wang X."/>
            <person name="Zhu J."/>
            <person name="Ruan X."/>
            <person name="Zhao L."/>
            <person name="Wei J."/>
            <person name="Que T."/>
            <person name="Du C."/>
            <person name="Cheng J."/>
            <person name="Dai P."/>
            <person name="Han X."/>
            <person name="Huang E."/>
            <person name="Gao Y."/>
            <person name="Liu J."/>
            <person name="Shao H."/>
            <person name="Ye R."/>
            <person name="Li L."/>
            <person name="Wei W."/>
            <person name="Wang X."/>
            <person name="Wang C."/>
            <person name="Yang T."/>
            <person name="Huo Q."/>
            <person name="Li W."/>
            <person name="Guo W."/>
            <person name="Chen H."/>
            <person name="Zhou L."/>
            <person name="Ni X."/>
            <person name="Tian J."/>
            <person name="Zhou Y."/>
            <person name="Sheng Y."/>
            <person name="Liu T."/>
            <person name="Pan Y."/>
            <person name="Xia L."/>
            <person name="Li J."/>
            <person name="Zhao F."/>
            <person name="Cao W."/>
        </authorList>
    </citation>
    <scope>NUCLEOTIDE SEQUENCE</scope>
    <source>
        <strain evidence="1">Dsil-2018</strain>
    </source>
</reference>
<proteinExistence type="predicted"/>
<dbReference type="EMBL" id="CM023474">
    <property type="protein sequence ID" value="KAH7948789.1"/>
    <property type="molecule type" value="Genomic_DNA"/>
</dbReference>
<name>A0ACB8CNS5_DERSI</name>
<keyword evidence="2" id="KW-1185">Reference proteome</keyword>
<accession>A0ACB8CNS5</accession>
<dbReference type="Proteomes" id="UP000821865">
    <property type="component" value="Chromosome 5"/>
</dbReference>
<sequence>MPRQGETKVWFGSKRHAACTTPAPFHAPYVALGLQSMSHSLAYDTAARCEPTPPTASQIMDAFETVRYCIGAHDDNDALALLAGCKQKAEEIRRVEHGGKKSDVTTAYSIPRSTLSTILKNKADVRAKADKRPGATGAQRKRSRANKAKTLRSTGIGECLASAALAVEVVAEEPEEVETPPLLHQGADKTECLGSRESESDMADFLSSTSDSEESSDVTSSESNGSNKLCVGNAAAKRRIRRGVSNSFLWQLVAIQKESARRAAEDDRKHLEMRNKVLKLQEESTRMNTKMMEMICKNVKPKWMGRQALCHACSKVNQVKVAMQCNMPLANKFVGCFYGVVSTSVQHSVGVVSWSVQTRKTDITSKSPSTGTSLAPVETVQVHLGDGLFVSSEQWAMLMRLPRDSLFCKEGIRCLWTADDLQDRSVTGLVCRRFIRAEVPRTAKRPLTPVKLRALGRAYDHYIAHHPADNATPYQRGKKMNCYLAEFLQTYRRR</sequence>